<name>A0A8J8PIF6_9ARCH</name>
<dbReference type="InterPro" id="IPR002639">
    <property type="entry name" value="UreF"/>
</dbReference>
<dbReference type="Proteomes" id="UP000752814">
    <property type="component" value="Unassembled WGS sequence"/>
</dbReference>
<sequence length="220" mass="24358">MNIRTDSLMNLMRISDSFFPIGSFTTSQGIEQFVADKLVNSENLVPVLEAYVNNLWSSLEVPVFREALEAVEADDLERLINADHVCYASKLAEESRDSSVKIGNNLLKMTGSSELGSKFRNCVDDHKSPGTYPAVLAVLSHELEIGSSGEVSLLYVNLMEIAAAMVRMGEIDYLAAQEAVQHVIDSVPTPPPFGEEYQSFPLADIESMRHECSNNRMFMS</sequence>
<evidence type="ECO:0000256" key="1">
    <source>
        <dbReference type="ARBA" id="ARBA00022988"/>
    </source>
</evidence>
<evidence type="ECO:0000313" key="3">
    <source>
        <dbReference type="EMBL" id="TQS84392.1"/>
    </source>
</evidence>
<keyword evidence="2" id="KW-0143">Chaperone</keyword>
<protein>
    <recommendedName>
        <fullName evidence="5">Urease accessory protein UreF</fullName>
    </recommendedName>
</protein>
<accession>A0A8J8PIF6</accession>
<gene>
    <name evidence="3" type="ORF">A3207_06060</name>
</gene>
<evidence type="ECO:0008006" key="5">
    <source>
        <dbReference type="Google" id="ProtNLM"/>
    </source>
</evidence>
<dbReference type="GO" id="GO:0016151">
    <property type="term" value="F:nickel cation binding"/>
    <property type="evidence" value="ECO:0007669"/>
    <property type="project" value="InterPro"/>
</dbReference>
<dbReference type="PANTHER" id="PTHR33620:SF1">
    <property type="entry name" value="UREASE ACCESSORY PROTEIN F"/>
    <property type="match status" value="1"/>
</dbReference>
<dbReference type="AlphaFoldDB" id="A0A8J8PIF6"/>
<comment type="caution">
    <text evidence="3">The sequence shown here is derived from an EMBL/GenBank/DDBJ whole genome shotgun (WGS) entry which is preliminary data.</text>
</comment>
<dbReference type="Gene3D" id="1.10.4190.10">
    <property type="entry name" value="Urease accessory protein UreF"/>
    <property type="match status" value="1"/>
</dbReference>
<dbReference type="PIRSF" id="PIRSF009467">
    <property type="entry name" value="Ureas_acces_UreF"/>
    <property type="match status" value="1"/>
</dbReference>
<organism evidence="3 4">
    <name type="scientific">Candidatus Methanomassiliicoccus intestinalis</name>
    <dbReference type="NCBI Taxonomy" id="1406512"/>
    <lineage>
        <taxon>Archaea</taxon>
        <taxon>Methanobacteriati</taxon>
        <taxon>Thermoplasmatota</taxon>
        <taxon>Thermoplasmata</taxon>
        <taxon>Methanomassiliicoccales</taxon>
        <taxon>Methanomassiliicoccaceae</taxon>
        <taxon>Methanomassiliicoccus</taxon>
    </lineage>
</organism>
<keyword evidence="1" id="KW-0996">Nickel insertion</keyword>
<dbReference type="PANTHER" id="PTHR33620">
    <property type="entry name" value="UREASE ACCESSORY PROTEIN F"/>
    <property type="match status" value="1"/>
</dbReference>
<evidence type="ECO:0000256" key="2">
    <source>
        <dbReference type="ARBA" id="ARBA00023186"/>
    </source>
</evidence>
<reference evidence="3" key="1">
    <citation type="submission" date="2016-03" db="EMBL/GenBank/DDBJ databases">
        <authorList>
            <person name="Borrel G."/>
            <person name="Mccann A."/>
            <person name="O'Toole P.W."/>
        </authorList>
    </citation>
    <scope>NUCLEOTIDE SEQUENCE</scope>
    <source>
        <strain evidence="3">183</strain>
    </source>
</reference>
<dbReference type="Pfam" id="PF01730">
    <property type="entry name" value="UreF"/>
    <property type="match status" value="1"/>
</dbReference>
<dbReference type="RefSeq" id="WP_400195355.1">
    <property type="nucleotide sequence ID" value="NZ_CAYAYE010000032.1"/>
</dbReference>
<evidence type="ECO:0000313" key="4">
    <source>
        <dbReference type="Proteomes" id="UP000752814"/>
    </source>
</evidence>
<proteinExistence type="predicted"/>
<dbReference type="InterPro" id="IPR038277">
    <property type="entry name" value="UreF_sf"/>
</dbReference>
<dbReference type="EMBL" id="LVVT01000002">
    <property type="protein sequence ID" value="TQS84392.1"/>
    <property type="molecule type" value="Genomic_DNA"/>
</dbReference>